<dbReference type="EMBL" id="FONV01000006">
    <property type="protein sequence ID" value="SFF10253.1"/>
    <property type="molecule type" value="Genomic_DNA"/>
</dbReference>
<evidence type="ECO:0000256" key="1">
    <source>
        <dbReference type="SAM" id="SignalP"/>
    </source>
</evidence>
<dbReference type="AlphaFoldDB" id="A0A1I2FZA9"/>
<dbReference type="Proteomes" id="UP000199645">
    <property type="component" value="Unassembled WGS sequence"/>
</dbReference>
<reference evidence="2 3" key="1">
    <citation type="submission" date="2016-10" db="EMBL/GenBank/DDBJ databases">
        <authorList>
            <person name="de Groot N.N."/>
        </authorList>
    </citation>
    <scope>NUCLEOTIDE SEQUENCE [LARGE SCALE GENOMIC DNA]</scope>
    <source>
        <strain evidence="2 3">DSM 43019</strain>
    </source>
</reference>
<dbReference type="OrthoDB" id="3286134at2"/>
<organism evidence="2 3">
    <name type="scientific">Actinoplanes philippinensis</name>
    <dbReference type="NCBI Taxonomy" id="35752"/>
    <lineage>
        <taxon>Bacteria</taxon>
        <taxon>Bacillati</taxon>
        <taxon>Actinomycetota</taxon>
        <taxon>Actinomycetes</taxon>
        <taxon>Micromonosporales</taxon>
        <taxon>Micromonosporaceae</taxon>
        <taxon>Actinoplanes</taxon>
    </lineage>
</organism>
<dbReference type="Pfam" id="PF19714">
    <property type="entry name" value="DUF6209"/>
    <property type="match status" value="1"/>
</dbReference>
<evidence type="ECO:0000313" key="3">
    <source>
        <dbReference type="Proteomes" id="UP000199645"/>
    </source>
</evidence>
<evidence type="ECO:0008006" key="4">
    <source>
        <dbReference type="Google" id="ProtNLM"/>
    </source>
</evidence>
<gene>
    <name evidence="2" type="ORF">SAMN05421541_10646</name>
</gene>
<sequence length="271" mass="29386">MHRNPGIIPSRRALAVIAGILLLSMAARPAPAVAASAEPGPVLHFAADGSERVDGVLEAGRPVLVDFDLERLPKCRSRYAGGDAWSIGVHYRVDGGPISVQQVTRLDENRHNVKAPARIDLPLGAHDLELWFHAGDRAGCSEYDSRYGANYHYAIEQPPVVTFRADWSETVSGPIRAGRGLVVRYDPARLPQCRETYDGVPAWRIDVFSRFDGGPAQSQAVTGPDGESVPTIVDIAPGTGRVELWFRVTGRHSGCTAYDSDFGANYPYPVS</sequence>
<dbReference type="InterPro" id="IPR046181">
    <property type="entry name" value="DUF6209"/>
</dbReference>
<dbReference type="RefSeq" id="WP_093614878.1">
    <property type="nucleotide sequence ID" value="NZ_BOMT01000023.1"/>
</dbReference>
<evidence type="ECO:0000313" key="2">
    <source>
        <dbReference type="EMBL" id="SFF10253.1"/>
    </source>
</evidence>
<protein>
    <recommendedName>
        <fullName evidence="4">Secreted protein</fullName>
    </recommendedName>
</protein>
<keyword evidence="3" id="KW-1185">Reference proteome</keyword>
<feature type="signal peptide" evidence="1">
    <location>
        <begin position="1"/>
        <end position="29"/>
    </location>
</feature>
<name>A0A1I2FZA9_9ACTN</name>
<keyword evidence="1" id="KW-0732">Signal</keyword>
<proteinExistence type="predicted"/>
<accession>A0A1I2FZA9</accession>
<feature type="chain" id="PRO_5038436041" description="Secreted protein" evidence="1">
    <location>
        <begin position="30"/>
        <end position="271"/>
    </location>
</feature>